<gene>
    <name evidence="2" type="ORF">OIU74_028764</name>
</gene>
<dbReference type="InterPro" id="IPR051363">
    <property type="entry name" value="RLR_Helicase"/>
</dbReference>
<comment type="caution">
    <text evidence="2">The sequence shown here is derived from an EMBL/GenBank/DDBJ whole genome shotgun (WGS) entry which is preliminary data.</text>
</comment>
<dbReference type="Pfam" id="PF00270">
    <property type="entry name" value="DEAD"/>
    <property type="match status" value="1"/>
</dbReference>
<protein>
    <recommendedName>
        <fullName evidence="1">Helicase ATP-binding domain-containing protein</fullName>
    </recommendedName>
</protein>
<evidence type="ECO:0000313" key="3">
    <source>
        <dbReference type="Proteomes" id="UP001151752"/>
    </source>
</evidence>
<dbReference type="AlphaFoldDB" id="A0A9Q0VCB6"/>
<feature type="domain" description="Helicase ATP-binding" evidence="1">
    <location>
        <begin position="88"/>
        <end position="214"/>
    </location>
</feature>
<dbReference type="InterPro" id="IPR011545">
    <property type="entry name" value="DEAD/DEAH_box_helicase_dom"/>
</dbReference>
<proteinExistence type="predicted"/>
<sequence>MPGGHATCEHGSLSVGGTNACVVSSSIVGDGEESSSGLQKTEKDPRRMARKYQLELCKKALEENIIVYLGTDNPQKSACVFFLHLLLALVNQQAKVIEDSTDFKVGVYCGNSNRLKTHSSWEKEIEQYEVLVMTPQILLYNLSHSFIKMDLIALLIFDECHHAQVKSSHPYAQIMKVFYKPNDGKLPRIFGMTASPVVGKGASSRDILPRSINSLENLLDAKVYSVEDKGKELESFVASPGFKHQCIVENGSKTVGNQSLKVFEALKKCSLECMKVSYSVWKILAFWGALQGMGFDDQFLKGVGERIIWEIDAVGT</sequence>
<reference evidence="2" key="1">
    <citation type="submission" date="2022-11" db="EMBL/GenBank/DDBJ databases">
        <authorList>
            <person name="Hyden B.L."/>
            <person name="Feng K."/>
            <person name="Yates T."/>
            <person name="Jawdy S."/>
            <person name="Smart L.B."/>
            <person name="Muchero W."/>
        </authorList>
    </citation>
    <scope>NUCLEOTIDE SEQUENCE</scope>
    <source>
        <tissue evidence="2">Shoot tip</tissue>
    </source>
</reference>
<dbReference type="PROSITE" id="PS51192">
    <property type="entry name" value="HELICASE_ATP_BIND_1"/>
    <property type="match status" value="1"/>
</dbReference>
<dbReference type="PANTHER" id="PTHR14074:SF16">
    <property type="entry name" value="ANTIVIRAL INNATE IMMUNE RESPONSE RECEPTOR RIG-I"/>
    <property type="match status" value="1"/>
</dbReference>
<organism evidence="2 3">
    <name type="scientific">Salix koriyanagi</name>
    <dbReference type="NCBI Taxonomy" id="2511006"/>
    <lineage>
        <taxon>Eukaryota</taxon>
        <taxon>Viridiplantae</taxon>
        <taxon>Streptophyta</taxon>
        <taxon>Embryophyta</taxon>
        <taxon>Tracheophyta</taxon>
        <taxon>Spermatophyta</taxon>
        <taxon>Magnoliopsida</taxon>
        <taxon>eudicotyledons</taxon>
        <taxon>Gunneridae</taxon>
        <taxon>Pentapetalae</taxon>
        <taxon>rosids</taxon>
        <taxon>fabids</taxon>
        <taxon>Malpighiales</taxon>
        <taxon>Salicaceae</taxon>
        <taxon>Saliceae</taxon>
        <taxon>Salix</taxon>
    </lineage>
</organism>
<dbReference type="GO" id="GO:0003676">
    <property type="term" value="F:nucleic acid binding"/>
    <property type="evidence" value="ECO:0007669"/>
    <property type="project" value="InterPro"/>
</dbReference>
<keyword evidence="3" id="KW-1185">Reference proteome</keyword>
<evidence type="ECO:0000313" key="2">
    <source>
        <dbReference type="EMBL" id="KAJ6746165.1"/>
    </source>
</evidence>
<dbReference type="Proteomes" id="UP001151752">
    <property type="component" value="Chromosome 6"/>
</dbReference>
<dbReference type="InterPro" id="IPR014001">
    <property type="entry name" value="Helicase_ATP-bd"/>
</dbReference>
<dbReference type="SMART" id="SM00487">
    <property type="entry name" value="DEXDc"/>
    <property type="match status" value="1"/>
</dbReference>
<dbReference type="InterPro" id="IPR027417">
    <property type="entry name" value="P-loop_NTPase"/>
</dbReference>
<name>A0A9Q0VCB6_9ROSI</name>
<accession>A0A9Q0VCB6</accession>
<dbReference type="GO" id="GO:0005524">
    <property type="term" value="F:ATP binding"/>
    <property type="evidence" value="ECO:0007669"/>
    <property type="project" value="InterPro"/>
</dbReference>
<reference evidence="2" key="2">
    <citation type="journal article" date="2023" name="Int. J. Mol. Sci.">
        <title>De Novo Assembly and Annotation of 11 Diverse Shrub Willow (Salix) Genomes Reveals Novel Gene Organization in Sex-Linked Regions.</title>
        <authorList>
            <person name="Hyden B."/>
            <person name="Feng K."/>
            <person name="Yates T.B."/>
            <person name="Jawdy S."/>
            <person name="Cereghino C."/>
            <person name="Smart L.B."/>
            <person name="Muchero W."/>
        </authorList>
    </citation>
    <scope>NUCLEOTIDE SEQUENCE</scope>
    <source>
        <tissue evidence="2">Shoot tip</tissue>
    </source>
</reference>
<evidence type="ECO:0000259" key="1">
    <source>
        <dbReference type="PROSITE" id="PS51192"/>
    </source>
</evidence>
<dbReference type="SUPFAM" id="SSF52540">
    <property type="entry name" value="P-loop containing nucleoside triphosphate hydrolases"/>
    <property type="match status" value="1"/>
</dbReference>
<dbReference type="Gene3D" id="3.40.50.300">
    <property type="entry name" value="P-loop containing nucleotide triphosphate hydrolases"/>
    <property type="match status" value="1"/>
</dbReference>
<dbReference type="EMBL" id="JAPFFM010000009">
    <property type="protein sequence ID" value="KAJ6746165.1"/>
    <property type="molecule type" value="Genomic_DNA"/>
</dbReference>
<dbReference type="PANTHER" id="PTHR14074">
    <property type="entry name" value="HELICASE WITH DEATH DOMAIN-RELATED"/>
    <property type="match status" value="1"/>
</dbReference>
<dbReference type="GO" id="GO:0005737">
    <property type="term" value="C:cytoplasm"/>
    <property type="evidence" value="ECO:0007669"/>
    <property type="project" value="TreeGrafter"/>
</dbReference>